<feature type="domain" description="PD(D/E)XK endonuclease" evidence="1">
    <location>
        <begin position="217"/>
        <end position="307"/>
    </location>
</feature>
<dbReference type="RefSeq" id="WP_219538298.1">
    <property type="nucleotide sequence ID" value="NZ_JAHKRM010000046.1"/>
</dbReference>
<keyword evidence="2" id="KW-0378">Hydrolase</keyword>
<organism evidence="2 3">
    <name type="scientific">Nonomuraea guangzhouensis</name>
    <dbReference type="NCBI Taxonomy" id="1291555"/>
    <lineage>
        <taxon>Bacteria</taxon>
        <taxon>Bacillati</taxon>
        <taxon>Actinomycetota</taxon>
        <taxon>Actinomycetes</taxon>
        <taxon>Streptosporangiales</taxon>
        <taxon>Streptosporangiaceae</taxon>
        <taxon>Nonomuraea</taxon>
    </lineage>
</organism>
<gene>
    <name evidence="2" type="ORF">ACFSJ0_37080</name>
</gene>
<dbReference type="EMBL" id="JBHUCM010000032">
    <property type="protein sequence ID" value="MFD1542719.1"/>
    <property type="molecule type" value="Genomic_DNA"/>
</dbReference>
<dbReference type="InterPro" id="IPR021671">
    <property type="entry name" value="PD(D/E)XK_Endonuc"/>
</dbReference>
<dbReference type="Pfam" id="PF11645">
    <property type="entry name" value="PDDEXK_5"/>
    <property type="match status" value="1"/>
</dbReference>
<comment type="caution">
    <text evidence="2">The sequence shown here is derived from an EMBL/GenBank/DDBJ whole genome shotgun (WGS) entry which is preliminary data.</text>
</comment>
<keyword evidence="3" id="KW-1185">Reference proteome</keyword>
<protein>
    <submittedName>
        <fullName evidence="2">Group I intron-associated PD-(D/E)XK endonuclease</fullName>
    </submittedName>
</protein>
<keyword evidence="2" id="KW-0255">Endonuclease</keyword>
<proteinExistence type="predicted"/>
<keyword evidence="2" id="KW-0540">Nuclease</keyword>
<evidence type="ECO:0000313" key="3">
    <source>
        <dbReference type="Proteomes" id="UP001597097"/>
    </source>
</evidence>
<dbReference type="GO" id="GO:0004519">
    <property type="term" value="F:endonuclease activity"/>
    <property type="evidence" value="ECO:0007669"/>
    <property type="project" value="UniProtKB-KW"/>
</dbReference>
<evidence type="ECO:0000313" key="2">
    <source>
        <dbReference type="EMBL" id="MFD1542719.1"/>
    </source>
</evidence>
<accession>A0ABW4GK24</accession>
<reference evidence="3" key="1">
    <citation type="journal article" date="2019" name="Int. J. Syst. Evol. Microbiol.">
        <title>The Global Catalogue of Microorganisms (GCM) 10K type strain sequencing project: providing services to taxonomists for standard genome sequencing and annotation.</title>
        <authorList>
            <consortium name="The Broad Institute Genomics Platform"/>
            <consortium name="The Broad Institute Genome Sequencing Center for Infectious Disease"/>
            <person name="Wu L."/>
            <person name="Ma J."/>
        </authorList>
    </citation>
    <scope>NUCLEOTIDE SEQUENCE [LARGE SCALE GENOMIC DNA]</scope>
    <source>
        <strain evidence="3">CGMCC 1.15399</strain>
    </source>
</reference>
<sequence length="328" mass="35885">MSALTHKNTRKDALRWNDSELASAVQTAHSWAEVARILGYSPTGSASRKIMQERATELGIDSSHFVAQPGRPSKLPPADRLAGHFHPPWGDDELRMAVALATSWRGVSRSLGISSKGGRQLRVLKDRIKALGLDVSHFKGTRRWSPAQLSQALEGAGDWDAVTQALGVADNRQNRTTILRHAERLDIPTAHMLDEPKPATLGQSHLGHLRAAAPTLAAAWFILRGYIPSMPLEAKPYDLLVDTGGSVQRVQIKTCMASKGDVTIAYRLSGTTKGALVPYDASDVEQFFILDGDLNIYLIPIAIVTGKLRISLKKYQRFRVGSARSLIE</sequence>
<name>A0ABW4GK24_9ACTN</name>
<evidence type="ECO:0000259" key="1">
    <source>
        <dbReference type="Pfam" id="PF11645"/>
    </source>
</evidence>
<dbReference type="Proteomes" id="UP001597097">
    <property type="component" value="Unassembled WGS sequence"/>
</dbReference>